<evidence type="ECO:0000256" key="1">
    <source>
        <dbReference type="SAM" id="MobiDB-lite"/>
    </source>
</evidence>
<feature type="region of interest" description="Disordered" evidence="1">
    <location>
        <begin position="1"/>
        <end position="26"/>
    </location>
</feature>
<gene>
    <name evidence="2" type="ORF">S06H3_08549</name>
</gene>
<proteinExistence type="predicted"/>
<reference evidence="2" key="1">
    <citation type="journal article" date="2014" name="Front. Microbiol.">
        <title>High frequency of phylogenetically diverse reductive dehalogenase-homologous genes in deep subseafloor sedimentary metagenomes.</title>
        <authorList>
            <person name="Kawai M."/>
            <person name="Futagami T."/>
            <person name="Toyoda A."/>
            <person name="Takaki Y."/>
            <person name="Nishi S."/>
            <person name="Hori S."/>
            <person name="Arai W."/>
            <person name="Tsubouchi T."/>
            <person name="Morono Y."/>
            <person name="Uchiyama I."/>
            <person name="Ito T."/>
            <person name="Fujiyama A."/>
            <person name="Inagaki F."/>
            <person name="Takami H."/>
        </authorList>
    </citation>
    <scope>NUCLEOTIDE SEQUENCE</scope>
    <source>
        <strain evidence="2">Expedition CK06-06</strain>
    </source>
</reference>
<evidence type="ECO:0000313" key="2">
    <source>
        <dbReference type="EMBL" id="GAI09519.1"/>
    </source>
</evidence>
<organism evidence="2">
    <name type="scientific">marine sediment metagenome</name>
    <dbReference type="NCBI Taxonomy" id="412755"/>
    <lineage>
        <taxon>unclassified sequences</taxon>
        <taxon>metagenomes</taxon>
        <taxon>ecological metagenomes</taxon>
    </lineage>
</organism>
<dbReference type="AlphaFoldDB" id="X1MT22"/>
<protein>
    <submittedName>
        <fullName evidence="2">Uncharacterized protein</fullName>
    </submittedName>
</protein>
<accession>X1MT22</accession>
<dbReference type="EMBL" id="BARV01003622">
    <property type="protein sequence ID" value="GAI09519.1"/>
    <property type="molecule type" value="Genomic_DNA"/>
</dbReference>
<sequence length="91" mass="9702">MGKTKGADTQALPANPNTPTAEHAPVGVVDKLRAAGIHREFPQNLPETPRLKLNLQVSGYLLQLTGAAGRTMSTVNHIARQKQLQGGARQP</sequence>
<name>X1MT22_9ZZZZ</name>
<comment type="caution">
    <text evidence="2">The sequence shown here is derived from an EMBL/GenBank/DDBJ whole genome shotgun (WGS) entry which is preliminary data.</text>
</comment>